<dbReference type="Pfam" id="PF11795">
    <property type="entry name" value="DUF3322"/>
    <property type="match status" value="1"/>
</dbReference>
<evidence type="ECO:0000313" key="4">
    <source>
        <dbReference type="Proteomes" id="UP001629274"/>
    </source>
</evidence>
<dbReference type="RefSeq" id="WP_012431125.1">
    <property type="nucleotide sequence ID" value="NZ_JAQQCK010000006.1"/>
</dbReference>
<feature type="domain" description="Wadjet protein JetD C-terminal" evidence="1">
    <location>
        <begin position="209"/>
        <end position="388"/>
    </location>
</feature>
<dbReference type="InterPro" id="IPR024537">
    <property type="entry name" value="DUF3322"/>
</dbReference>
<evidence type="ECO:0000259" key="2">
    <source>
        <dbReference type="Pfam" id="PF11795"/>
    </source>
</evidence>
<dbReference type="Proteomes" id="UP001629274">
    <property type="component" value="Unassembled WGS sequence"/>
</dbReference>
<feature type="domain" description="DUF3322" evidence="2">
    <location>
        <begin position="6"/>
        <end position="186"/>
    </location>
</feature>
<protein>
    <submittedName>
        <fullName evidence="3">DUF2220 family protein</fullName>
    </submittedName>
</protein>
<accession>A0ABW9BHS0</accession>
<organism evidence="3 4">
    <name type="scientific">Paraburkholderia phytofirmans</name>
    <dbReference type="NCBI Taxonomy" id="261302"/>
    <lineage>
        <taxon>Bacteria</taxon>
        <taxon>Pseudomonadati</taxon>
        <taxon>Pseudomonadota</taxon>
        <taxon>Betaproteobacteria</taxon>
        <taxon>Burkholderiales</taxon>
        <taxon>Burkholderiaceae</taxon>
        <taxon>Paraburkholderia</taxon>
    </lineage>
</organism>
<evidence type="ECO:0000313" key="3">
    <source>
        <dbReference type="EMBL" id="MFM0240139.1"/>
    </source>
</evidence>
<sequence>MSWTTPADLRMQVSRIWERGELLAGLATGATLFPKRLVLKGPTSAEITERFEDIRRWSGGVRATAHCRVEMREFRHKVFGTNTLPIEVWIDSFEDAVALIGKQRDAASFALLLDVTRAREPRLVAWLAKRPLRVLELADVWGRLLDVCMWLERHPRPGVYIRQIDIANVHTKFIEAYRGVLSELLDVVLPEGTVDFERSGLGQFAARYGFREKPLRIRFRVLDAKKALFDPSSIEQDVTLDAASFARLELDVGRVFITENETNFLAFPPVDDSMVVFGAGYGFEMLTGATWLLHRRIHYWGDIDTHGFAILDQLRHQFDHVESFLMDRETLLAFKSQWDREDKQTLRDLPRLSRDEGQLYDDLRDNRLRANLRLEQEKIGFGWVEAALGRLG</sequence>
<keyword evidence="4" id="KW-1185">Reference proteome</keyword>
<gene>
    <name evidence="3" type="ORF">PQR03_18580</name>
</gene>
<dbReference type="InterPro" id="IPR014544">
    <property type="entry name" value="UCP028408"/>
</dbReference>
<reference evidence="3 4" key="1">
    <citation type="journal article" date="2024" name="Chem. Sci.">
        <title>Discovery of megapolipeptins by genome mining of a Burkholderiales bacteria collection.</title>
        <authorList>
            <person name="Paulo B.S."/>
            <person name="Recchia M.J.J."/>
            <person name="Lee S."/>
            <person name="Fergusson C.H."/>
            <person name="Romanowski S.B."/>
            <person name="Hernandez A."/>
            <person name="Krull N."/>
            <person name="Liu D.Y."/>
            <person name="Cavanagh H."/>
            <person name="Bos A."/>
            <person name="Gray C.A."/>
            <person name="Murphy B.T."/>
            <person name="Linington R.G."/>
            <person name="Eustaquio A.S."/>
        </authorList>
    </citation>
    <scope>NUCLEOTIDE SEQUENCE [LARGE SCALE GENOMIC DNA]</scope>
    <source>
        <strain evidence="3 4">RL17-351-BIE-A</strain>
    </source>
</reference>
<proteinExistence type="predicted"/>
<comment type="caution">
    <text evidence="3">The sequence shown here is derived from an EMBL/GenBank/DDBJ whole genome shotgun (WGS) entry which is preliminary data.</text>
</comment>
<dbReference type="InterPro" id="IPR024534">
    <property type="entry name" value="JetD_C"/>
</dbReference>
<dbReference type="EMBL" id="JAQQDR010000006">
    <property type="protein sequence ID" value="MFM0240139.1"/>
    <property type="molecule type" value="Genomic_DNA"/>
</dbReference>
<dbReference type="Pfam" id="PF09983">
    <property type="entry name" value="JetD_C"/>
    <property type="match status" value="1"/>
</dbReference>
<name>A0ABW9BHS0_9BURK</name>
<dbReference type="PIRSF" id="PIRSF028408">
    <property type="entry name" value="UCP028408"/>
    <property type="match status" value="1"/>
</dbReference>
<evidence type="ECO:0000259" key="1">
    <source>
        <dbReference type="Pfam" id="PF09983"/>
    </source>
</evidence>